<feature type="domain" description="HTH cro/C1-type" evidence="1">
    <location>
        <begin position="6"/>
        <end position="60"/>
    </location>
</feature>
<dbReference type="InterPro" id="IPR001387">
    <property type="entry name" value="Cro/C1-type_HTH"/>
</dbReference>
<proteinExistence type="predicted"/>
<dbReference type="SMART" id="SM00530">
    <property type="entry name" value="HTH_XRE"/>
    <property type="match status" value="1"/>
</dbReference>
<dbReference type="GO" id="GO:0003677">
    <property type="term" value="F:DNA binding"/>
    <property type="evidence" value="ECO:0007669"/>
    <property type="project" value="InterPro"/>
</dbReference>
<sequence>MNVSKIDQFCKLHGLSRTDLEAAAGLSNGAIGKWERSVYGPSISQLMKVARYFKVSVDKLLVEEGGKIE</sequence>
<protein>
    <submittedName>
        <fullName evidence="2">Helix-turn-helix XRE-family like protein</fullName>
    </submittedName>
</protein>
<dbReference type="Pfam" id="PF01381">
    <property type="entry name" value="HTH_3"/>
    <property type="match status" value="1"/>
</dbReference>
<dbReference type="CDD" id="cd00093">
    <property type="entry name" value="HTH_XRE"/>
    <property type="match status" value="1"/>
</dbReference>
<reference evidence="2" key="1">
    <citation type="journal article" date="2021" name="Proc. Natl. Acad. Sci. U.S.A.">
        <title>A Catalog of Tens of Thousands of Viruses from Human Metagenomes Reveals Hidden Associations with Chronic Diseases.</title>
        <authorList>
            <person name="Tisza M.J."/>
            <person name="Buck C.B."/>
        </authorList>
    </citation>
    <scope>NUCLEOTIDE SEQUENCE</scope>
    <source>
        <strain evidence="2">CtNHj22</strain>
    </source>
</reference>
<dbReference type="EMBL" id="BK016261">
    <property type="protein sequence ID" value="DAG05515.1"/>
    <property type="molecule type" value="Genomic_DNA"/>
</dbReference>
<organism evidence="2">
    <name type="scientific">Siphoviridae sp. ctNHj22</name>
    <dbReference type="NCBI Taxonomy" id="2825468"/>
    <lineage>
        <taxon>Viruses</taxon>
        <taxon>Duplodnaviria</taxon>
        <taxon>Heunggongvirae</taxon>
        <taxon>Uroviricota</taxon>
        <taxon>Caudoviricetes</taxon>
    </lineage>
</organism>
<accession>A0A8S5VFY3</accession>
<evidence type="ECO:0000313" key="2">
    <source>
        <dbReference type="EMBL" id="DAG05515.1"/>
    </source>
</evidence>
<dbReference type="PROSITE" id="PS50943">
    <property type="entry name" value="HTH_CROC1"/>
    <property type="match status" value="1"/>
</dbReference>
<dbReference type="InterPro" id="IPR010982">
    <property type="entry name" value="Lambda_DNA-bd_dom_sf"/>
</dbReference>
<evidence type="ECO:0000259" key="1">
    <source>
        <dbReference type="PROSITE" id="PS50943"/>
    </source>
</evidence>
<dbReference type="Gene3D" id="1.10.260.40">
    <property type="entry name" value="lambda repressor-like DNA-binding domains"/>
    <property type="match status" value="1"/>
</dbReference>
<dbReference type="SUPFAM" id="SSF47413">
    <property type="entry name" value="lambda repressor-like DNA-binding domains"/>
    <property type="match status" value="1"/>
</dbReference>
<name>A0A8S5VFY3_9CAUD</name>